<dbReference type="EMBL" id="BJXU01000031">
    <property type="protein sequence ID" value="GEN22938.1"/>
    <property type="molecule type" value="Genomic_DNA"/>
</dbReference>
<dbReference type="InterPro" id="IPR000847">
    <property type="entry name" value="LysR_HTH_N"/>
</dbReference>
<dbReference type="Proteomes" id="UP000321726">
    <property type="component" value="Unassembled WGS sequence"/>
</dbReference>
<reference evidence="7 8" key="1">
    <citation type="submission" date="2016-11" db="EMBL/GenBank/DDBJ databases">
        <authorList>
            <person name="Jaros S."/>
            <person name="Januszkiewicz K."/>
            <person name="Wedrychowicz H."/>
        </authorList>
    </citation>
    <scope>NUCLEOTIDE SEQUENCE [LARGE SCALE GENOMIC DNA]</scope>
    <source>
        <strain evidence="7 8">DSM 4740</strain>
    </source>
</reference>
<evidence type="ECO:0000256" key="4">
    <source>
        <dbReference type="ARBA" id="ARBA00023163"/>
    </source>
</evidence>
<dbReference type="GO" id="GO:0003700">
    <property type="term" value="F:DNA-binding transcription factor activity"/>
    <property type="evidence" value="ECO:0007669"/>
    <property type="project" value="InterPro"/>
</dbReference>
<keyword evidence="9" id="KW-1185">Reference proteome</keyword>
<dbReference type="GO" id="GO:0005829">
    <property type="term" value="C:cytosol"/>
    <property type="evidence" value="ECO:0007669"/>
    <property type="project" value="TreeGrafter"/>
</dbReference>
<dbReference type="FunFam" id="1.10.10.10:FF:000001">
    <property type="entry name" value="LysR family transcriptional regulator"/>
    <property type="match status" value="1"/>
</dbReference>
<dbReference type="Pfam" id="PF00126">
    <property type="entry name" value="HTH_1"/>
    <property type="match status" value="1"/>
</dbReference>
<dbReference type="AlphaFoldDB" id="A0A1M7DX66"/>
<evidence type="ECO:0000256" key="2">
    <source>
        <dbReference type="ARBA" id="ARBA00023015"/>
    </source>
</evidence>
<evidence type="ECO:0000256" key="3">
    <source>
        <dbReference type="ARBA" id="ARBA00023125"/>
    </source>
</evidence>
<dbReference type="STRING" id="44933.SAMN05660971_01522"/>
<evidence type="ECO:0000256" key="1">
    <source>
        <dbReference type="ARBA" id="ARBA00009437"/>
    </source>
</evidence>
<comment type="similarity">
    <text evidence="1">Belongs to the LysR transcriptional regulatory family.</text>
</comment>
<feature type="domain" description="HTH lysR-type" evidence="5">
    <location>
        <begin position="1"/>
        <end position="60"/>
    </location>
</feature>
<accession>A0A1M7DX66</accession>
<gene>
    <name evidence="6" type="ORF">HCU01_08870</name>
    <name evidence="7" type="ORF">SAMN05660971_01522</name>
</gene>
<dbReference type="PANTHER" id="PTHR30419">
    <property type="entry name" value="HTH-TYPE TRANSCRIPTIONAL REGULATOR YBHD"/>
    <property type="match status" value="1"/>
</dbReference>
<evidence type="ECO:0000313" key="8">
    <source>
        <dbReference type="Proteomes" id="UP000184123"/>
    </source>
</evidence>
<name>A0A1M7DX66_9GAMM</name>
<dbReference type="EMBL" id="FRCA01000003">
    <property type="protein sequence ID" value="SHL84111.1"/>
    <property type="molecule type" value="Genomic_DNA"/>
</dbReference>
<dbReference type="InterPro" id="IPR036390">
    <property type="entry name" value="WH_DNA-bd_sf"/>
</dbReference>
<dbReference type="Pfam" id="PF03466">
    <property type="entry name" value="LysR_substrate"/>
    <property type="match status" value="1"/>
</dbReference>
<keyword evidence="4" id="KW-0804">Transcription</keyword>
<organism evidence="7 8">
    <name type="scientific">Halomonas cupida</name>
    <dbReference type="NCBI Taxonomy" id="44933"/>
    <lineage>
        <taxon>Bacteria</taxon>
        <taxon>Pseudomonadati</taxon>
        <taxon>Pseudomonadota</taxon>
        <taxon>Gammaproteobacteria</taxon>
        <taxon>Oceanospirillales</taxon>
        <taxon>Halomonadaceae</taxon>
        <taxon>Halomonas</taxon>
    </lineage>
</organism>
<dbReference type="SUPFAM" id="SSF53850">
    <property type="entry name" value="Periplasmic binding protein-like II"/>
    <property type="match status" value="1"/>
</dbReference>
<dbReference type="Gene3D" id="1.10.10.10">
    <property type="entry name" value="Winged helix-like DNA-binding domain superfamily/Winged helix DNA-binding domain"/>
    <property type="match status" value="1"/>
</dbReference>
<dbReference type="PRINTS" id="PR00039">
    <property type="entry name" value="HTHLYSR"/>
</dbReference>
<evidence type="ECO:0000313" key="9">
    <source>
        <dbReference type="Proteomes" id="UP000321726"/>
    </source>
</evidence>
<dbReference type="Proteomes" id="UP000184123">
    <property type="component" value="Unassembled WGS sequence"/>
</dbReference>
<evidence type="ECO:0000313" key="7">
    <source>
        <dbReference type="EMBL" id="SHL84111.1"/>
    </source>
</evidence>
<keyword evidence="2" id="KW-0805">Transcription regulation</keyword>
<dbReference type="RefSeq" id="WP_073434416.1">
    <property type="nucleotide sequence ID" value="NZ_BJXU01000031.1"/>
</dbReference>
<protein>
    <submittedName>
        <fullName evidence="7">DNA-binding transcriptional regulator, LysR family</fullName>
    </submittedName>
    <submittedName>
        <fullName evidence="6">LysR family transcriptional regulator</fullName>
    </submittedName>
</protein>
<dbReference type="SUPFAM" id="SSF46785">
    <property type="entry name" value="Winged helix' DNA-binding domain"/>
    <property type="match status" value="1"/>
</dbReference>
<dbReference type="OrthoDB" id="8839922at2"/>
<dbReference type="PROSITE" id="PS50931">
    <property type="entry name" value="HTH_LYSR"/>
    <property type="match status" value="1"/>
</dbReference>
<reference evidence="6 9" key="2">
    <citation type="submission" date="2019-07" db="EMBL/GenBank/DDBJ databases">
        <title>Whole genome shotgun sequence of Halomonas cupida NBRC 102219.</title>
        <authorList>
            <person name="Hosoyama A."/>
            <person name="Uohara A."/>
            <person name="Ohji S."/>
            <person name="Ichikawa N."/>
        </authorList>
    </citation>
    <scope>NUCLEOTIDE SEQUENCE [LARGE SCALE GENOMIC DNA]</scope>
    <source>
        <strain evidence="6 9">NBRC 102219</strain>
    </source>
</reference>
<keyword evidence="3 7" id="KW-0238">DNA-binding</keyword>
<proteinExistence type="inferred from homology"/>
<dbReference type="Gene3D" id="3.40.190.290">
    <property type="match status" value="1"/>
</dbReference>
<dbReference type="GO" id="GO:0003677">
    <property type="term" value="F:DNA binding"/>
    <property type="evidence" value="ECO:0007669"/>
    <property type="project" value="UniProtKB-KW"/>
</dbReference>
<dbReference type="InterPro" id="IPR036388">
    <property type="entry name" value="WH-like_DNA-bd_sf"/>
</dbReference>
<sequence>MPLMTIALRYFEEVARQGSLRKAAERLHVAASAVNRQILKLEEELGVPLFERLPRGLRLSSAGELLLYQTRQWQRDERQILGVLDEIRGTGCAEIRIASVESMTDMALPDVMRRFGQRYPKVRFQLLTGLTDMIVDRIVSGESDIGICVNPNPNPRVRTLCRATFRFGAVMASGHPLAGKPEVRLQDCAEYPVILPDRDMFRGSTLEQALAHHQVEFRVLAECSRLLSIKSLASAGLGIAFLNPLDVAREVQRGELVFRPLKDRPIDGARIEICVAQGRSMPPAMASFAELLSETLAEEEGRG</sequence>
<evidence type="ECO:0000313" key="6">
    <source>
        <dbReference type="EMBL" id="GEN22938.1"/>
    </source>
</evidence>
<evidence type="ECO:0000259" key="5">
    <source>
        <dbReference type="PROSITE" id="PS50931"/>
    </source>
</evidence>
<dbReference type="InterPro" id="IPR005119">
    <property type="entry name" value="LysR_subst-bd"/>
</dbReference>
<dbReference type="InterPro" id="IPR050950">
    <property type="entry name" value="HTH-type_LysR_regulators"/>
</dbReference>